<evidence type="ECO:0000313" key="3">
    <source>
        <dbReference type="EMBL" id="GFE23316.1"/>
    </source>
</evidence>
<accession>A0A640TMC2</accession>
<gene>
    <name evidence="3" type="ORF">Sliba_37690</name>
    <name evidence="4" type="ORF">STRLI_003758</name>
</gene>
<evidence type="ECO:0000313" key="5">
    <source>
        <dbReference type="Proteomes" id="UP000429552"/>
    </source>
</evidence>
<feature type="domain" description="Luciferase" evidence="2">
    <location>
        <begin position="90"/>
        <end position="153"/>
    </location>
</feature>
<reference evidence="4 6" key="2">
    <citation type="submission" date="2022-12" db="EMBL/GenBank/DDBJ databases">
        <authorList>
            <person name="Ruckert C."/>
            <person name="Busche T."/>
            <person name="Kalinowski J."/>
            <person name="Wittmann C."/>
        </authorList>
    </citation>
    <scope>NUCLEOTIDE SEQUENCE [LARGE SCALE GENOMIC DNA]</scope>
    <source>
        <strain evidence="4 6">DSM 40555</strain>
    </source>
</reference>
<dbReference type="RefSeq" id="WP_229838105.1">
    <property type="nucleotide sequence ID" value="NZ_BLIP01000001.1"/>
</dbReference>
<protein>
    <submittedName>
        <fullName evidence="4">DUF5519 family protein</fullName>
    </submittedName>
</protein>
<dbReference type="InterPro" id="IPR040841">
    <property type="entry name" value="Luciferase_dom"/>
</dbReference>
<feature type="region of interest" description="Disordered" evidence="1">
    <location>
        <begin position="1"/>
        <end position="32"/>
    </location>
</feature>
<evidence type="ECO:0000313" key="4">
    <source>
        <dbReference type="EMBL" id="WAT97777.1"/>
    </source>
</evidence>
<keyword evidence="6" id="KW-1185">Reference proteome</keyword>
<evidence type="ECO:0000259" key="2">
    <source>
        <dbReference type="Pfam" id="PF17648"/>
    </source>
</evidence>
<dbReference type="AlphaFoldDB" id="A0A640TMC2"/>
<dbReference type="InterPro" id="IPR048273">
    <property type="entry name" value="Luciferase"/>
</dbReference>
<reference evidence="3 5" key="1">
    <citation type="submission" date="2019-12" db="EMBL/GenBank/DDBJ databases">
        <title>Whole genome shotgun sequence of Streptomyces libani subsp. libani NBRC 13452.</title>
        <authorList>
            <person name="Ichikawa N."/>
            <person name="Kimura A."/>
            <person name="Kitahashi Y."/>
            <person name="Komaki H."/>
            <person name="Tamura T."/>
        </authorList>
    </citation>
    <scope>NUCLEOTIDE SEQUENCE [LARGE SCALE GENOMIC DNA]</scope>
    <source>
        <strain evidence="3 5">NBRC 13452</strain>
    </source>
</reference>
<dbReference type="EMBL" id="BLIP01000001">
    <property type="protein sequence ID" value="GFE23316.1"/>
    <property type="molecule type" value="Genomic_DNA"/>
</dbReference>
<proteinExistence type="predicted"/>
<name>A0A640TMC2_STRNI</name>
<dbReference type="PANTHER" id="PTHR38695:SF1">
    <property type="entry name" value="AMINO ACID PERMEASE_ SLC12A DOMAIN-CONTAINING PROTEIN"/>
    <property type="match status" value="1"/>
</dbReference>
<sequence length="168" mass="18129">MTLRSSTMTLPALPERAGDRPETGPEVPHLQFTQTSPPRIREELRRWMAARLPHIITGRSEISAPSSWAVFLDGVAPAEGARLLPPRGDAEFAHLHADGSLHLALDPADHAAFLASGWGERHPLSHLGINVVMLYAPRDEAELAVAKKVIGASYRYATGHEPAAIAAV</sequence>
<organism evidence="3 5">
    <name type="scientific">Streptomyces nigrescens</name>
    <dbReference type="NCBI Taxonomy" id="1920"/>
    <lineage>
        <taxon>Bacteria</taxon>
        <taxon>Bacillati</taxon>
        <taxon>Actinomycetota</taxon>
        <taxon>Actinomycetes</taxon>
        <taxon>Kitasatosporales</taxon>
        <taxon>Streptomycetaceae</taxon>
        <taxon>Streptomyces</taxon>
    </lineage>
</organism>
<dbReference type="Pfam" id="PF17648">
    <property type="entry name" value="Luciferase"/>
    <property type="match status" value="1"/>
</dbReference>
<dbReference type="Proteomes" id="UP001210609">
    <property type="component" value="Chromosome"/>
</dbReference>
<evidence type="ECO:0000256" key="1">
    <source>
        <dbReference type="SAM" id="MobiDB-lite"/>
    </source>
</evidence>
<evidence type="ECO:0000313" key="6">
    <source>
        <dbReference type="Proteomes" id="UP001210609"/>
    </source>
</evidence>
<dbReference type="EMBL" id="CP114202">
    <property type="protein sequence ID" value="WAT97777.1"/>
    <property type="molecule type" value="Genomic_DNA"/>
</dbReference>
<dbReference type="Proteomes" id="UP000429552">
    <property type="component" value="Unassembled WGS sequence"/>
</dbReference>
<dbReference type="PANTHER" id="PTHR38695">
    <property type="entry name" value="AMINO ACID PERMEASE_ SLC12A DOMAIN-CONTAINING PROTEIN"/>
    <property type="match status" value="1"/>
</dbReference>